<organism evidence="1 2">
    <name type="scientific">Lysobacter gummosus</name>
    <dbReference type="NCBI Taxonomy" id="262324"/>
    <lineage>
        <taxon>Bacteria</taxon>
        <taxon>Pseudomonadati</taxon>
        <taxon>Pseudomonadota</taxon>
        <taxon>Gammaproteobacteria</taxon>
        <taxon>Lysobacterales</taxon>
        <taxon>Lysobacteraceae</taxon>
        <taxon>Lysobacter</taxon>
    </lineage>
</organism>
<sequence length="337" mass="37314">MKRWLGWGGLLLALAALAVWFYLARLTPARGVPSPGIEITDAAATGSQASPAPGAQNPADVLRRRLSELPQHSPKLRAAMKSAEAEMEKKSPTARWWLRPIDEIHAEIRAAAERGDPKAAYALGIRYGQCSRALEDYAPQKLLAELDQEKELADSTPAPRRGMENVGNRISSELATYDACASLDRALLDESMLWLERAGRAEAKGARLAYVSAWTKQASRGRNELIADIERMAAQRTLAREWLEQGLAAGDSDALDQYIEAYSGQGGLLPRDRVQEMVYRYARDLVRSRRVSGFDALWASGPTRYGDELTSQQWDAAEAQGRGIFKAYYEARPIRPQ</sequence>
<reference evidence="1 2" key="1">
    <citation type="submission" date="2022-03" db="EMBL/GenBank/DDBJ databases">
        <title>Complete genome sequence of Lysobacter capsici VKM B-2533 and Lysobacter gummosus 10.1.1, promising sources of lytic agents.</title>
        <authorList>
            <person name="Tarlachkov S.V."/>
            <person name="Kudryakova I.V."/>
            <person name="Afoshin A.S."/>
            <person name="Leontyevskaya E.A."/>
            <person name="Leontyevskaya N.V."/>
        </authorList>
    </citation>
    <scope>NUCLEOTIDE SEQUENCE [LARGE SCALE GENOMIC DNA]</scope>
    <source>
        <strain evidence="1 2">10.1.1</strain>
    </source>
</reference>
<dbReference type="Proteomes" id="UP000829194">
    <property type="component" value="Chromosome"/>
</dbReference>
<protein>
    <submittedName>
        <fullName evidence="1">Uncharacterized protein</fullName>
    </submittedName>
</protein>
<dbReference type="RefSeq" id="WP_057944607.1">
    <property type="nucleotide sequence ID" value="NZ_CP011131.1"/>
</dbReference>
<evidence type="ECO:0000313" key="2">
    <source>
        <dbReference type="Proteomes" id="UP000829194"/>
    </source>
</evidence>
<dbReference type="EMBL" id="CP093547">
    <property type="protein sequence ID" value="UNP29096.1"/>
    <property type="molecule type" value="Genomic_DNA"/>
</dbReference>
<proteinExistence type="predicted"/>
<keyword evidence="2" id="KW-1185">Reference proteome</keyword>
<accession>A0ABY3XCA6</accession>
<evidence type="ECO:0000313" key="1">
    <source>
        <dbReference type="EMBL" id="UNP29096.1"/>
    </source>
</evidence>
<name>A0ABY3XCA6_9GAMM</name>
<gene>
    <name evidence="1" type="ORF">MOV92_21925</name>
</gene>